<evidence type="ECO:0000313" key="1">
    <source>
        <dbReference type="EMBL" id="KAG8192025.1"/>
    </source>
</evidence>
<reference evidence="1 2" key="1">
    <citation type="journal article" date="2022" name="Nat. Ecol. Evol.">
        <title>A masculinizing supergene underlies an exaggerated male reproductive morph in a spider.</title>
        <authorList>
            <person name="Hendrickx F."/>
            <person name="De Corte Z."/>
            <person name="Sonet G."/>
            <person name="Van Belleghem S.M."/>
            <person name="Kostlbacher S."/>
            <person name="Vangestel C."/>
        </authorList>
    </citation>
    <scope>NUCLEOTIDE SEQUENCE [LARGE SCALE GENOMIC DNA]</scope>
    <source>
        <strain evidence="1">W744_W776</strain>
    </source>
</reference>
<dbReference type="AlphaFoldDB" id="A0AAV6V5J2"/>
<proteinExistence type="predicted"/>
<organism evidence="1 2">
    <name type="scientific">Oedothorax gibbosus</name>
    <dbReference type="NCBI Taxonomy" id="931172"/>
    <lineage>
        <taxon>Eukaryota</taxon>
        <taxon>Metazoa</taxon>
        <taxon>Ecdysozoa</taxon>
        <taxon>Arthropoda</taxon>
        <taxon>Chelicerata</taxon>
        <taxon>Arachnida</taxon>
        <taxon>Araneae</taxon>
        <taxon>Araneomorphae</taxon>
        <taxon>Entelegynae</taxon>
        <taxon>Araneoidea</taxon>
        <taxon>Linyphiidae</taxon>
        <taxon>Erigoninae</taxon>
        <taxon>Oedothorax</taxon>
    </lineage>
</organism>
<comment type="caution">
    <text evidence="1">The sequence shown here is derived from an EMBL/GenBank/DDBJ whole genome shotgun (WGS) entry which is preliminary data.</text>
</comment>
<sequence length="72" mass="8283">MTDDETIKMIDYSPPCLNRHYCTRLHEGAKKRSMLQTGEITKLDDLVLNIYDAMDLSSKRVPPTGSIRPTNW</sequence>
<gene>
    <name evidence="1" type="ORF">JTE90_001750</name>
</gene>
<keyword evidence="2" id="KW-1185">Reference proteome</keyword>
<dbReference type="EMBL" id="JAFNEN010000147">
    <property type="protein sequence ID" value="KAG8192025.1"/>
    <property type="molecule type" value="Genomic_DNA"/>
</dbReference>
<evidence type="ECO:0000313" key="2">
    <source>
        <dbReference type="Proteomes" id="UP000827092"/>
    </source>
</evidence>
<accession>A0AAV6V5J2</accession>
<protein>
    <submittedName>
        <fullName evidence="1">Uncharacterized protein</fullName>
    </submittedName>
</protein>
<name>A0AAV6V5J2_9ARAC</name>
<dbReference type="Proteomes" id="UP000827092">
    <property type="component" value="Unassembled WGS sequence"/>
</dbReference>